<feature type="domain" description="VWFA" evidence="10">
    <location>
        <begin position="90"/>
        <end position="289"/>
    </location>
</feature>
<feature type="region of interest" description="Disordered" evidence="8">
    <location>
        <begin position="480"/>
        <end position="644"/>
    </location>
</feature>
<accession>A0A850SY82</accession>
<organism evidence="11 12">
    <name type="scientific">Desulfobacter latus</name>
    <dbReference type="NCBI Taxonomy" id="2292"/>
    <lineage>
        <taxon>Bacteria</taxon>
        <taxon>Pseudomonadati</taxon>
        <taxon>Thermodesulfobacteriota</taxon>
        <taxon>Desulfobacteria</taxon>
        <taxon>Desulfobacterales</taxon>
        <taxon>Desulfobacteraceae</taxon>
        <taxon>Desulfobacter</taxon>
    </lineage>
</organism>
<feature type="transmembrane region" description="Helical" evidence="9">
    <location>
        <begin position="6"/>
        <end position="26"/>
    </location>
</feature>
<reference evidence="11 12" key="1">
    <citation type="submission" date="2020-06" db="EMBL/GenBank/DDBJ databases">
        <title>High-quality draft genome of sulfate reducer Desulfobacter latus type strain AcrS2 isolated from marine sediment.</title>
        <authorList>
            <person name="Hoppe M."/>
            <person name="Larsen C.K."/>
            <person name="Marshall I.P.G."/>
            <person name="Schramm A."/>
            <person name="Marietou A.G."/>
        </authorList>
    </citation>
    <scope>NUCLEOTIDE SEQUENCE [LARGE SCALE GENOMIC DNA]</scope>
    <source>
        <strain evidence="11 12">AcRS2</strain>
    </source>
</reference>
<feature type="transmembrane region" description="Helical" evidence="9">
    <location>
        <begin position="58"/>
        <end position="79"/>
    </location>
</feature>
<feature type="compositionally biased region" description="Basic and acidic residues" evidence="8">
    <location>
        <begin position="506"/>
        <end position="535"/>
    </location>
</feature>
<dbReference type="InterPro" id="IPR050768">
    <property type="entry name" value="UPF0353/GerABKA_families"/>
</dbReference>
<evidence type="ECO:0000256" key="6">
    <source>
        <dbReference type="ARBA" id="ARBA00023136"/>
    </source>
</evidence>
<dbReference type="PROSITE" id="PS50234">
    <property type="entry name" value="VWFA"/>
    <property type="match status" value="1"/>
</dbReference>
<evidence type="ECO:0000259" key="10">
    <source>
        <dbReference type="PROSITE" id="PS50234"/>
    </source>
</evidence>
<name>A0A850SY82_9BACT</name>
<dbReference type="SUPFAM" id="SSF53300">
    <property type="entry name" value="vWA-like"/>
    <property type="match status" value="1"/>
</dbReference>
<dbReference type="Pfam" id="PF13432">
    <property type="entry name" value="TPR_16"/>
    <property type="match status" value="1"/>
</dbReference>
<dbReference type="InterPro" id="IPR036465">
    <property type="entry name" value="vWFA_dom_sf"/>
</dbReference>
<keyword evidence="4 7" id="KW-0802">TPR repeat</keyword>
<dbReference type="SMART" id="SM00028">
    <property type="entry name" value="TPR"/>
    <property type="match status" value="2"/>
</dbReference>
<feature type="compositionally biased region" description="Basic and acidic residues" evidence="8">
    <location>
        <begin position="616"/>
        <end position="627"/>
    </location>
</feature>
<dbReference type="Pfam" id="PF07719">
    <property type="entry name" value="TPR_2"/>
    <property type="match status" value="1"/>
</dbReference>
<dbReference type="InterPro" id="IPR002035">
    <property type="entry name" value="VWF_A"/>
</dbReference>
<feature type="compositionally biased region" description="Low complexity" evidence="8">
    <location>
        <begin position="488"/>
        <end position="505"/>
    </location>
</feature>
<dbReference type="PROSITE" id="PS50005">
    <property type="entry name" value="TPR"/>
    <property type="match status" value="2"/>
</dbReference>
<keyword evidence="6 9" id="KW-0472">Membrane</keyword>
<gene>
    <name evidence="11" type="ORF">HXW94_08905</name>
</gene>
<evidence type="ECO:0000256" key="4">
    <source>
        <dbReference type="ARBA" id="ARBA00022803"/>
    </source>
</evidence>
<dbReference type="RefSeq" id="WP_178366557.1">
    <property type="nucleotide sequence ID" value="NZ_JACADJ010000024.1"/>
</dbReference>
<dbReference type="EMBL" id="JACADJ010000024">
    <property type="protein sequence ID" value="NWH05100.1"/>
    <property type="molecule type" value="Genomic_DNA"/>
</dbReference>
<evidence type="ECO:0000256" key="3">
    <source>
        <dbReference type="ARBA" id="ARBA00022737"/>
    </source>
</evidence>
<feature type="compositionally biased region" description="Polar residues" evidence="8">
    <location>
        <begin position="571"/>
        <end position="595"/>
    </location>
</feature>
<keyword evidence="12" id="KW-1185">Reference proteome</keyword>
<feature type="repeat" description="TPR" evidence="7">
    <location>
        <begin position="433"/>
        <end position="466"/>
    </location>
</feature>
<evidence type="ECO:0000313" key="12">
    <source>
        <dbReference type="Proteomes" id="UP000553343"/>
    </source>
</evidence>
<proteinExistence type="predicted"/>
<dbReference type="Proteomes" id="UP000553343">
    <property type="component" value="Unassembled WGS sequence"/>
</dbReference>
<dbReference type="PANTHER" id="PTHR22550">
    <property type="entry name" value="SPORE GERMINATION PROTEIN"/>
    <property type="match status" value="1"/>
</dbReference>
<dbReference type="Gene3D" id="3.40.50.410">
    <property type="entry name" value="von Willebrand factor, type A domain"/>
    <property type="match status" value="1"/>
</dbReference>
<evidence type="ECO:0000256" key="8">
    <source>
        <dbReference type="SAM" id="MobiDB-lite"/>
    </source>
</evidence>
<dbReference type="InterPro" id="IPR013105">
    <property type="entry name" value="TPR_2"/>
</dbReference>
<dbReference type="SUPFAM" id="SSF48452">
    <property type="entry name" value="TPR-like"/>
    <property type="match status" value="1"/>
</dbReference>
<evidence type="ECO:0000256" key="7">
    <source>
        <dbReference type="PROSITE-ProRule" id="PRU00339"/>
    </source>
</evidence>
<evidence type="ECO:0000313" key="11">
    <source>
        <dbReference type="EMBL" id="NWH05100.1"/>
    </source>
</evidence>
<protein>
    <submittedName>
        <fullName evidence="11">VWA domain-containing protein</fullName>
    </submittedName>
</protein>
<dbReference type="InterPro" id="IPR019734">
    <property type="entry name" value="TPR_rpt"/>
</dbReference>
<evidence type="ECO:0000256" key="1">
    <source>
        <dbReference type="ARBA" id="ARBA00022475"/>
    </source>
</evidence>
<feature type="repeat" description="TPR" evidence="7">
    <location>
        <begin position="397"/>
        <end position="430"/>
    </location>
</feature>
<dbReference type="Pfam" id="PF13519">
    <property type="entry name" value="VWA_2"/>
    <property type="match status" value="1"/>
</dbReference>
<comment type="caution">
    <text evidence="11">The sequence shown here is derived from an EMBL/GenBank/DDBJ whole genome shotgun (WGS) entry which is preliminary data.</text>
</comment>
<keyword evidence="5 9" id="KW-1133">Transmembrane helix</keyword>
<sequence length="644" mass="72064">MKFDHPHILFFLWGLVPLAGLLAYGILRHKKILARYATASMFDHILPGFSYGPKWVKAVLAVLATGFAVVALAGPLAGYRWEKTTRKGVDIMIALDCSRSMLAQDVSPTRLTRAKREIIDLTRLMHSDRAGLVAFSGAAVLQCPLTLDYNAFGIFLDALDPDYLPVGGTDLTTALETCYNGFDASSTAEKAIILITDGEDTAGDDRALTNVVEKFAKEKIRIFAIGVGDPAGAPIPDKGGGFKKDSAGNIILSKVDETMLKKITAMTQGRYVRSVAGDMDLEQIYSGDILGTMERKELTQGRKKVWEKRFQWALLPCVLLLLAETFLPERPGRRHGVQRGGSLIGLAIVMGLMAPGPARAEFWTSPVKQGMQAWNNQQFQQAKKHFIDAQLENPDDPRLYYNIGAAAYAAGEYDLAESNFAQAVNTTDRVLKHNALYNLANTRYRQNHLDKAIEDYQNLLKEFPDDTQARENLAFVKKKLEEKKQEQQDQQQQDQQQQNQQNQQNKDQDNQNKDKSNKDQGDQKQKDQNRQDRQNQDQGQGQGQGQDDHKQGRKNQGDKNQQNKPEENNRQPDQARTAQHQDMLPQASQAQTAQAGNAGKGQKREDNMQQAQSKMLENRLNRLEDKPGMALIPQTGARNNDKDW</sequence>
<keyword evidence="3" id="KW-0677">Repeat</keyword>
<dbReference type="Gene3D" id="1.25.40.10">
    <property type="entry name" value="Tetratricopeptide repeat domain"/>
    <property type="match status" value="1"/>
</dbReference>
<keyword evidence="1" id="KW-1003">Cell membrane</keyword>
<keyword evidence="2 9" id="KW-0812">Transmembrane</keyword>
<evidence type="ECO:0000256" key="2">
    <source>
        <dbReference type="ARBA" id="ARBA00022692"/>
    </source>
</evidence>
<evidence type="ECO:0000256" key="9">
    <source>
        <dbReference type="SAM" id="Phobius"/>
    </source>
</evidence>
<dbReference type="AlphaFoldDB" id="A0A850SY82"/>
<dbReference type="SMART" id="SM00327">
    <property type="entry name" value="VWA"/>
    <property type="match status" value="1"/>
</dbReference>
<dbReference type="PANTHER" id="PTHR22550:SF5">
    <property type="entry name" value="LEUCINE ZIPPER PROTEIN 4"/>
    <property type="match status" value="1"/>
</dbReference>
<dbReference type="InterPro" id="IPR011990">
    <property type="entry name" value="TPR-like_helical_dom_sf"/>
</dbReference>
<evidence type="ECO:0000256" key="5">
    <source>
        <dbReference type="ARBA" id="ARBA00022989"/>
    </source>
</evidence>